<gene>
    <name evidence="1" type="ORF">A2U01_0026303</name>
</gene>
<feature type="non-terminal residue" evidence="1">
    <location>
        <position position="1"/>
    </location>
</feature>
<protein>
    <submittedName>
        <fullName evidence="1">Uncharacterized protein</fullName>
    </submittedName>
</protein>
<keyword evidence="2" id="KW-1185">Reference proteome</keyword>
<sequence>EMVWGLIFVGFEDRLLMEDFGCWRRLVYEEEEGGAMGRVLVRNKSLIWDLNPAITPSSGTPMPGSTARSSLSFV</sequence>
<comment type="caution">
    <text evidence="1">The sequence shown here is derived from an EMBL/GenBank/DDBJ whole genome shotgun (WGS) entry which is preliminary data.</text>
</comment>
<evidence type="ECO:0000313" key="2">
    <source>
        <dbReference type="Proteomes" id="UP000265520"/>
    </source>
</evidence>
<accession>A0A392NZN4</accession>
<organism evidence="1 2">
    <name type="scientific">Trifolium medium</name>
    <dbReference type="NCBI Taxonomy" id="97028"/>
    <lineage>
        <taxon>Eukaryota</taxon>
        <taxon>Viridiplantae</taxon>
        <taxon>Streptophyta</taxon>
        <taxon>Embryophyta</taxon>
        <taxon>Tracheophyta</taxon>
        <taxon>Spermatophyta</taxon>
        <taxon>Magnoliopsida</taxon>
        <taxon>eudicotyledons</taxon>
        <taxon>Gunneridae</taxon>
        <taxon>Pentapetalae</taxon>
        <taxon>rosids</taxon>
        <taxon>fabids</taxon>
        <taxon>Fabales</taxon>
        <taxon>Fabaceae</taxon>
        <taxon>Papilionoideae</taxon>
        <taxon>50 kb inversion clade</taxon>
        <taxon>NPAAA clade</taxon>
        <taxon>Hologalegina</taxon>
        <taxon>IRL clade</taxon>
        <taxon>Trifolieae</taxon>
        <taxon>Trifolium</taxon>
    </lineage>
</organism>
<dbReference type="Proteomes" id="UP000265520">
    <property type="component" value="Unassembled WGS sequence"/>
</dbReference>
<name>A0A392NZN4_9FABA</name>
<dbReference type="AlphaFoldDB" id="A0A392NZN4"/>
<evidence type="ECO:0000313" key="1">
    <source>
        <dbReference type="EMBL" id="MCI05253.1"/>
    </source>
</evidence>
<dbReference type="EMBL" id="LXQA010058081">
    <property type="protein sequence ID" value="MCI05253.1"/>
    <property type="molecule type" value="Genomic_DNA"/>
</dbReference>
<reference evidence="1 2" key="1">
    <citation type="journal article" date="2018" name="Front. Plant Sci.">
        <title>Red Clover (Trifolium pratense) and Zigzag Clover (T. medium) - A Picture of Genomic Similarities and Differences.</title>
        <authorList>
            <person name="Dluhosova J."/>
            <person name="Istvanek J."/>
            <person name="Nedelnik J."/>
            <person name="Repkova J."/>
        </authorList>
    </citation>
    <scope>NUCLEOTIDE SEQUENCE [LARGE SCALE GENOMIC DNA]</scope>
    <source>
        <strain evidence="2">cv. 10/8</strain>
        <tissue evidence="1">Leaf</tissue>
    </source>
</reference>
<proteinExistence type="predicted"/>